<evidence type="ECO:0000313" key="2">
    <source>
        <dbReference type="Proteomes" id="UP000185062"/>
    </source>
</evidence>
<protein>
    <submittedName>
        <fullName evidence="1">Uncharacterized protein</fullName>
    </submittedName>
</protein>
<dbReference type="AlphaFoldDB" id="A0A1N6F8D4"/>
<organism evidence="1 2">
    <name type="scientific">Nitrosomonas cryotolerans ATCC 49181</name>
    <dbReference type="NCBI Taxonomy" id="1131553"/>
    <lineage>
        <taxon>Bacteria</taxon>
        <taxon>Pseudomonadati</taxon>
        <taxon>Pseudomonadota</taxon>
        <taxon>Betaproteobacteria</taxon>
        <taxon>Nitrosomonadales</taxon>
        <taxon>Nitrosomonadaceae</taxon>
        <taxon>Nitrosomonas</taxon>
    </lineage>
</organism>
<gene>
    <name evidence="1" type="ORF">SAMN02743940_0140</name>
</gene>
<sequence length="72" mass="8539">MTFVMRAILEKNEVFPLFKESFPLYVVLGRTTPLGGLFTKRPTSFLWLQSTQRRHKKTYTKMLRSRKTTDGR</sequence>
<dbReference type="EMBL" id="FSRO01000001">
    <property type="protein sequence ID" value="SIN91476.1"/>
    <property type="molecule type" value="Genomic_DNA"/>
</dbReference>
<proteinExistence type="predicted"/>
<evidence type="ECO:0000313" key="1">
    <source>
        <dbReference type="EMBL" id="SIN91476.1"/>
    </source>
</evidence>
<reference evidence="1 2" key="1">
    <citation type="submission" date="2016-12" db="EMBL/GenBank/DDBJ databases">
        <authorList>
            <person name="Song W.-J."/>
            <person name="Kurnit D.M."/>
        </authorList>
    </citation>
    <scope>NUCLEOTIDE SEQUENCE [LARGE SCALE GENOMIC DNA]</scope>
    <source>
        <strain evidence="1 2">ATCC 49181</strain>
    </source>
</reference>
<name>A0A1N6F8D4_9PROT</name>
<dbReference type="STRING" id="44575.SAMN05216419_10439"/>
<dbReference type="Proteomes" id="UP000185062">
    <property type="component" value="Unassembled WGS sequence"/>
</dbReference>
<accession>A0A1N6F8D4</accession>
<keyword evidence="2" id="KW-1185">Reference proteome</keyword>